<evidence type="ECO:0008006" key="4">
    <source>
        <dbReference type="Google" id="ProtNLM"/>
    </source>
</evidence>
<sequence>MKKRSIICLAFLLIGCYASLNKGLTTGNILQLFEQHHLTLTKTKLDTTNTIGMKLNGVKPNVYLLDDKPLYMYVFHSTNAAQDAIKEFNEKTATANLVSFNVYTKDNVLLYYVHGQDLAIVVSIDAVINNALNE</sequence>
<dbReference type="EMBL" id="JARSFG010000020">
    <property type="protein sequence ID" value="MEC1180081.1"/>
    <property type="molecule type" value="Genomic_DNA"/>
</dbReference>
<accession>A0AAW9NUD0</accession>
<reference evidence="2 3" key="1">
    <citation type="submission" date="2023-03" db="EMBL/GenBank/DDBJ databases">
        <title>Bacillus Genome Sequencing.</title>
        <authorList>
            <person name="Dunlap C."/>
        </authorList>
    </citation>
    <scope>NUCLEOTIDE SEQUENCE [LARGE SCALE GENOMIC DNA]</scope>
    <source>
        <strain evidence="2 3">B-59205</strain>
    </source>
</reference>
<evidence type="ECO:0000313" key="3">
    <source>
        <dbReference type="Proteomes" id="UP001344888"/>
    </source>
</evidence>
<evidence type="ECO:0000256" key="1">
    <source>
        <dbReference type="SAM" id="SignalP"/>
    </source>
</evidence>
<keyword evidence="1" id="KW-0732">Signal</keyword>
<comment type="caution">
    <text evidence="2">The sequence shown here is derived from an EMBL/GenBank/DDBJ whole genome shotgun (WGS) entry which is preliminary data.</text>
</comment>
<dbReference type="AlphaFoldDB" id="A0AAW9NUD0"/>
<name>A0AAW9NUD0_9BACL</name>
<evidence type="ECO:0000313" key="2">
    <source>
        <dbReference type="EMBL" id="MEC1180081.1"/>
    </source>
</evidence>
<dbReference type="RefSeq" id="WP_326124594.1">
    <property type="nucleotide sequence ID" value="NZ_JARSFG010000020.1"/>
</dbReference>
<gene>
    <name evidence="2" type="ORF">P9B03_16385</name>
</gene>
<dbReference type="PROSITE" id="PS51257">
    <property type="entry name" value="PROKAR_LIPOPROTEIN"/>
    <property type="match status" value="1"/>
</dbReference>
<feature type="chain" id="PRO_5043768391" description="Lipoprotein" evidence="1">
    <location>
        <begin position="21"/>
        <end position="134"/>
    </location>
</feature>
<keyword evidence="3" id="KW-1185">Reference proteome</keyword>
<dbReference type="Proteomes" id="UP001344888">
    <property type="component" value="Unassembled WGS sequence"/>
</dbReference>
<proteinExistence type="predicted"/>
<feature type="signal peptide" evidence="1">
    <location>
        <begin position="1"/>
        <end position="20"/>
    </location>
</feature>
<organism evidence="2 3">
    <name type="scientific">Metasolibacillus meyeri</name>
    <dbReference type="NCBI Taxonomy" id="1071052"/>
    <lineage>
        <taxon>Bacteria</taxon>
        <taxon>Bacillati</taxon>
        <taxon>Bacillota</taxon>
        <taxon>Bacilli</taxon>
        <taxon>Bacillales</taxon>
        <taxon>Caryophanaceae</taxon>
        <taxon>Metasolibacillus</taxon>
    </lineage>
</organism>
<protein>
    <recommendedName>
        <fullName evidence="4">Lipoprotein</fullName>
    </recommendedName>
</protein>